<dbReference type="GO" id="GO:0006310">
    <property type="term" value="P:DNA recombination"/>
    <property type="evidence" value="ECO:0007669"/>
    <property type="project" value="UniProtKB-KW"/>
</dbReference>
<gene>
    <name evidence="9" type="ORF">EH32_05640</name>
</gene>
<keyword evidence="3 5" id="KW-0238">DNA-binding</keyword>
<dbReference type="GO" id="GO:0015074">
    <property type="term" value="P:DNA integration"/>
    <property type="evidence" value="ECO:0007669"/>
    <property type="project" value="UniProtKB-KW"/>
</dbReference>
<dbReference type="Proteomes" id="UP000027866">
    <property type="component" value="Unassembled WGS sequence"/>
</dbReference>
<feature type="domain" description="Core-binding (CB)" evidence="8">
    <location>
        <begin position="93"/>
        <end position="174"/>
    </location>
</feature>
<dbReference type="PROSITE" id="PS51900">
    <property type="entry name" value="CB"/>
    <property type="match status" value="1"/>
</dbReference>
<dbReference type="InterPro" id="IPR002104">
    <property type="entry name" value="Integrase_catalytic"/>
</dbReference>
<dbReference type="RefSeq" id="WP_034900826.1">
    <property type="nucleotide sequence ID" value="NZ_CP017057.1"/>
</dbReference>
<accession>A0A074NLE8</accession>
<dbReference type="Pfam" id="PF22022">
    <property type="entry name" value="Phage_int_M"/>
    <property type="match status" value="1"/>
</dbReference>
<reference evidence="9 10" key="1">
    <citation type="submission" date="2014-04" db="EMBL/GenBank/DDBJ databases">
        <title>A comprehensive comparison of genomes of Erythrobacter spp. Strains.</title>
        <authorList>
            <person name="Zheng Q."/>
        </authorList>
    </citation>
    <scope>NUCLEOTIDE SEQUENCE [LARGE SCALE GENOMIC DNA]</scope>
    <source>
        <strain evidence="9 10">DSM 8509</strain>
    </source>
</reference>
<dbReference type="KEGG" id="elq:Ga0102493_112929"/>
<comment type="caution">
    <text evidence="9">The sequence shown here is derived from an EMBL/GenBank/DDBJ whole genome shotgun (WGS) entry which is preliminary data.</text>
</comment>
<dbReference type="Gene3D" id="1.10.443.10">
    <property type="entry name" value="Intergrase catalytic core"/>
    <property type="match status" value="1"/>
</dbReference>
<dbReference type="PANTHER" id="PTHR30629">
    <property type="entry name" value="PROPHAGE INTEGRASE"/>
    <property type="match status" value="1"/>
</dbReference>
<dbReference type="Gene3D" id="1.10.150.130">
    <property type="match status" value="1"/>
</dbReference>
<dbReference type="EMBL" id="JMIX01000003">
    <property type="protein sequence ID" value="KEO98587.1"/>
    <property type="molecule type" value="Genomic_DNA"/>
</dbReference>
<dbReference type="SUPFAM" id="SSF56349">
    <property type="entry name" value="DNA breaking-rejoining enzymes"/>
    <property type="match status" value="1"/>
</dbReference>
<dbReference type="CDD" id="cd00801">
    <property type="entry name" value="INT_P4_C"/>
    <property type="match status" value="1"/>
</dbReference>
<dbReference type="InterPro" id="IPR010998">
    <property type="entry name" value="Integrase_recombinase_N"/>
</dbReference>
<evidence type="ECO:0000256" key="3">
    <source>
        <dbReference type="ARBA" id="ARBA00023125"/>
    </source>
</evidence>
<evidence type="ECO:0000259" key="7">
    <source>
        <dbReference type="PROSITE" id="PS51898"/>
    </source>
</evidence>
<dbReference type="OrthoDB" id="7388552at2"/>
<evidence type="ECO:0000313" key="10">
    <source>
        <dbReference type="Proteomes" id="UP000027866"/>
    </source>
</evidence>
<dbReference type="Pfam" id="PF13356">
    <property type="entry name" value="Arm-DNA-bind_3"/>
    <property type="match status" value="1"/>
</dbReference>
<keyword evidence="2" id="KW-0229">DNA integration</keyword>
<dbReference type="GO" id="GO:0003677">
    <property type="term" value="F:DNA binding"/>
    <property type="evidence" value="ECO:0007669"/>
    <property type="project" value="UniProtKB-UniRule"/>
</dbReference>
<dbReference type="Pfam" id="PF00589">
    <property type="entry name" value="Phage_integrase"/>
    <property type="match status" value="1"/>
</dbReference>
<keyword evidence="10" id="KW-1185">Reference proteome</keyword>
<dbReference type="PANTHER" id="PTHR30629:SF2">
    <property type="entry name" value="PROPHAGE INTEGRASE INTS-RELATED"/>
    <property type="match status" value="1"/>
</dbReference>
<comment type="similarity">
    <text evidence="1">Belongs to the 'phage' integrase family.</text>
</comment>
<evidence type="ECO:0000256" key="4">
    <source>
        <dbReference type="ARBA" id="ARBA00023172"/>
    </source>
</evidence>
<dbReference type="InterPro" id="IPR013762">
    <property type="entry name" value="Integrase-like_cat_sf"/>
</dbReference>
<evidence type="ECO:0000313" key="9">
    <source>
        <dbReference type="EMBL" id="KEO98587.1"/>
    </source>
</evidence>
<feature type="region of interest" description="Disordered" evidence="6">
    <location>
        <begin position="180"/>
        <end position="207"/>
    </location>
</feature>
<dbReference type="InterPro" id="IPR050808">
    <property type="entry name" value="Phage_Integrase"/>
</dbReference>
<evidence type="ECO:0000256" key="6">
    <source>
        <dbReference type="SAM" id="MobiDB-lite"/>
    </source>
</evidence>
<dbReference type="InterPro" id="IPR038488">
    <property type="entry name" value="Integrase_DNA-bd_sf"/>
</dbReference>
<dbReference type="PATRIC" id="fig|39960.10.peg.2026"/>
<name>A0A074NLE8_9SPHN</name>
<dbReference type="InterPro" id="IPR011010">
    <property type="entry name" value="DNA_brk_join_enz"/>
</dbReference>
<evidence type="ECO:0000259" key="8">
    <source>
        <dbReference type="PROSITE" id="PS51900"/>
    </source>
</evidence>
<organism evidence="9 10">
    <name type="scientific">Erythrobacter litoralis</name>
    <dbReference type="NCBI Taxonomy" id="39960"/>
    <lineage>
        <taxon>Bacteria</taxon>
        <taxon>Pseudomonadati</taxon>
        <taxon>Pseudomonadota</taxon>
        <taxon>Alphaproteobacteria</taxon>
        <taxon>Sphingomonadales</taxon>
        <taxon>Erythrobacteraceae</taxon>
        <taxon>Erythrobacter/Porphyrobacter group</taxon>
        <taxon>Erythrobacter</taxon>
    </lineage>
</organism>
<proteinExistence type="inferred from homology"/>
<dbReference type="InterPro" id="IPR025166">
    <property type="entry name" value="Integrase_DNA_bind_dom"/>
</dbReference>
<dbReference type="InterPro" id="IPR044068">
    <property type="entry name" value="CB"/>
</dbReference>
<keyword evidence="4" id="KW-0233">DNA recombination</keyword>
<protein>
    <submittedName>
        <fullName evidence="9">Integrase</fullName>
    </submittedName>
</protein>
<evidence type="ECO:0000256" key="2">
    <source>
        <dbReference type="ARBA" id="ARBA00022908"/>
    </source>
</evidence>
<feature type="domain" description="Tyr recombinase" evidence="7">
    <location>
        <begin position="204"/>
        <end position="377"/>
    </location>
</feature>
<dbReference type="AlphaFoldDB" id="A0A074NLE8"/>
<evidence type="ECO:0000256" key="5">
    <source>
        <dbReference type="PROSITE-ProRule" id="PRU01248"/>
    </source>
</evidence>
<dbReference type="InterPro" id="IPR053876">
    <property type="entry name" value="Phage_int_M"/>
</dbReference>
<sequence>MGKLTAKQVKDALKAPGSYQDGDGLFLKVDKRGGASWYVRVQHEKKRRDIALGSAKLVSLSEARGMAVLARKAIKIEGRDIIAERRRDRAEAVTFRQAAERYHAENKGGWKSEGYANQWLASLERHAFPRFGDRPANDIAASDIIAALLPIWQDKPETGRRVRHRICTVLNFAHSRGWRTHEAPSSSGSLKAGNGLPKQTGERQHRKAMPYKAVPEFLEHLRTKPSFGRLALEFTVLTAARSQETRLATWDEIDLEAMLWTCPGEHMKRGKAHIVPLSEAALAVLRKAAALKLAGTNLIFPGMSGEPMSDMTLLKVLRDAGEPFHVHGFRSTFTDWAADKTTFANAVVDAAKAHKTPDATEAAYRRTTHLEKRAKLMEAWGAYASSGGRGEVIRFPSTRKRQAKA</sequence>
<evidence type="ECO:0000256" key="1">
    <source>
        <dbReference type="ARBA" id="ARBA00008857"/>
    </source>
</evidence>
<dbReference type="Gene3D" id="3.30.160.390">
    <property type="entry name" value="Integrase, DNA-binding domain"/>
    <property type="match status" value="1"/>
</dbReference>
<dbReference type="PROSITE" id="PS51898">
    <property type="entry name" value="TYR_RECOMBINASE"/>
    <property type="match status" value="1"/>
</dbReference>